<evidence type="ECO:0000313" key="11">
    <source>
        <dbReference type="EMBL" id="PAE89975.1"/>
    </source>
</evidence>
<dbReference type="InterPro" id="IPR040442">
    <property type="entry name" value="Pyrv_kinase-like_dom_sf"/>
</dbReference>
<accession>A0A268P3U1</accession>
<dbReference type="Pfam" id="PF02548">
    <property type="entry name" value="Pantoate_transf"/>
    <property type="match status" value="1"/>
</dbReference>
<dbReference type="FunFam" id="3.20.20.60:FF:000003">
    <property type="entry name" value="3-methyl-2-oxobutanoate hydroxymethyltransferase"/>
    <property type="match status" value="1"/>
</dbReference>
<dbReference type="InterPro" id="IPR003700">
    <property type="entry name" value="Pantoate_hydroxy_MeTrfase"/>
</dbReference>
<keyword evidence="11" id="KW-0489">Methyltransferase</keyword>
<dbReference type="GO" id="GO:0005737">
    <property type="term" value="C:cytoplasm"/>
    <property type="evidence" value="ECO:0007669"/>
    <property type="project" value="UniProtKB-SubCell"/>
</dbReference>
<evidence type="ECO:0000256" key="1">
    <source>
        <dbReference type="ARBA" id="ARBA00005033"/>
    </source>
</evidence>
<dbReference type="PANTHER" id="PTHR20881:SF0">
    <property type="entry name" value="3-METHYL-2-OXOBUTANOATE HYDROXYMETHYLTRANSFERASE"/>
    <property type="match status" value="1"/>
</dbReference>
<comment type="function">
    <text evidence="6 7">Catalyzes the reversible reaction in which hydroxymethyl group from 5,10-methylenetetrahydrofolate is transferred onto alpha-ketoisovalerate to form ketopantoate.</text>
</comment>
<feature type="binding site" evidence="7 10">
    <location>
        <position position="43"/>
    </location>
    <ligand>
        <name>Mg(2+)</name>
        <dbReference type="ChEBI" id="CHEBI:18420"/>
    </ligand>
</feature>
<evidence type="ECO:0000256" key="8">
    <source>
        <dbReference type="PIRSR" id="PIRSR000388-1"/>
    </source>
</evidence>
<keyword evidence="7 10" id="KW-0479">Metal-binding</keyword>
<organism evidence="11 12">
    <name type="scientific">Shouchella clausii</name>
    <name type="common">Alkalihalobacillus clausii</name>
    <dbReference type="NCBI Taxonomy" id="79880"/>
    <lineage>
        <taxon>Bacteria</taxon>
        <taxon>Bacillati</taxon>
        <taxon>Bacillota</taxon>
        <taxon>Bacilli</taxon>
        <taxon>Bacillales</taxon>
        <taxon>Bacillaceae</taxon>
        <taxon>Shouchella</taxon>
    </lineage>
</organism>
<dbReference type="GO" id="GO:0000287">
    <property type="term" value="F:magnesium ion binding"/>
    <property type="evidence" value="ECO:0007669"/>
    <property type="project" value="TreeGrafter"/>
</dbReference>
<comment type="subunit">
    <text evidence="3 7">Homodecamer; pentamer of dimers.</text>
</comment>
<reference evidence="11 12" key="1">
    <citation type="submission" date="2017-07" db="EMBL/GenBank/DDBJ databases">
        <title>Isolation and whole genome analysis of endospore-forming bacteria from heroin.</title>
        <authorList>
            <person name="Kalinowski J."/>
            <person name="Ahrens B."/>
            <person name="Al-Dilaimi A."/>
            <person name="Winkler A."/>
            <person name="Wibberg D."/>
            <person name="Schleenbecker U."/>
            <person name="Ruckert C."/>
            <person name="Wolfel R."/>
            <person name="Grass G."/>
        </authorList>
    </citation>
    <scope>NUCLEOTIDE SEQUENCE [LARGE SCALE GENOMIC DNA]</scope>
    <source>
        <strain evidence="11 12">7539</strain>
    </source>
</reference>
<comment type="cofactor">
    <cofactor evidence="7 10">
        <name>Mg(2+)</name>
        <dbReference type="ChEBI" id="CHEBI:18420"/>
    </cofactor>
    <text evidence="7 10">Binds 1 Mg(2+) ion per subunit.</text>
</comment>
<dbReference type="GO" id="GO:0032259">
    <property type="term" value="P:methylation"/>
    <property type="evidence" value="ECO:0007669"/>
    <property type="project" value="UniProtKB-KW"/>
</dbReference>
<dbReference type="RefSeq" id="WP_011246910.1">
    <property type="nucleotide sequence ID" value="NZ_BOQQ01000003.1"/>
</dbReference>
<dbReference type="EMBL" id="NPCC01000005">
    <property type="protein sequence ID" value="PAE89975.1"/>
    <property type="molecule type" value="Genomic_DNA"/>
</dbReference>
<protein>
    <recommendedName>
        <fullName evidence="7">3-methyl-2-oxobutanoate hydroxymethyltransferase</fullName>
        <ecNumber evidence="7">2.1.2.11</ecNumber>
    </recommendedName>
    <alternativeName>
        <fullName evidence="7">Ketopantoate hydroxymethyltransferase</fullName>
        <shortName evidence="7">KPHMT</shortName>
    </alternativeName>
</protein>
<gene>
    <name evidence="7 11" type="primary">panB</name>
    <name evidence="11" type="ORF">CHH72_03025</name>
</gene>
<dbReference type="HAMAP" id="MF_00156">
    <property type="entry name" value="PanB"/>
    <property type="match status" value="1"/>
</dbReference>
<dbReference type="AlphaFoldDB" id="A0A268P3U1"/>
<dbReference type="PANTHER" id="PTHR20881">
    <property type="entry name" value="3-METHYL-2-OXOBUTANOATE HYDROXYMETHYLTRANSFERASE"/>
    <property type="match status" value="1"/>
</dbReference>
<dbReference type="GO" id="GO:0015940">
    <property type="term" value="P:pantothenate biosynthetic process"/>
    <property type="evidence" value="ECO:0007669"/>
    <property type="project" value="UniProtKB-UniRule"/>
</dbReference>
<keyword evidence="4 7" id="KW-0566">Pantothenate biosynthesis</keyword>
<dbReference type="InterPro" id="IPR015813">
    <property type="entry name" value="Pyrv/PenolPyrv_kinase-like_dom"/>
</dbReference>
<evidence type="ECO:0000313" key="12">
    <source>
        <dbReference type="Proteomes" id="UP000216207"/>
    </source>
</evidence>
<feature type="binding site" evidence="7 10">
    <location>
        <position position="114"/>
    </location>
    <ligand>
        <name>Mg(2+)</name>
        <dbReference type="ChEBI" id="CHEBI:18420"/>
    </ligand>
</feature>
<dbReference type="UniPathway" id="UPA00028">
    <property type="reaction ID" value="UER00003"/>
</dbReference>
<dbReference type="GO" id="GO:0008168">
    <property type="term" value="F:methyltransferase activity"/>
    <property type="evidence" value="ECO:0007669"/>
    <property type="project" value="UniProtKB-KW"/>
</dbReference>
<dbReference type="SMR" id="A0A268P3U1"/>
<feature type="binding site" evidence="7 9">
    <location>
        <position position="112"/>
    </location>
    <ligand>
        <name>3-methyl-2-oxobutanoate</name>
        <dbReference type="ChEBI" id="CHEBI:11851"/>
    </ligand>
</feature>
<dbReference type="PIRSF" id="PIRSF000388">
    <property type="entry name" value="Pantoate_hydroxy_MeTrfase"/>
    <property type="match status" value="1"/>
</dbReference>
<name>A0A268P3U1_SHOCL</name>
<evidence type="ECO:0000256" key="4">
    <source>
        <dbReference type="ARBA" id="ARBA00022655"/>
    </source>
</evidence>
<dbReference type="OMA" id="VLVWTDM"/>
<keyword evidence="7" id="KW-0963">Cytoplasm</keyword>
<sequence>MKTTKTFKQMKRDGEPIAMLTAYDAPSARLAERAGVDMILVGDSLGMVVLGYDSTVPVSVDDMVLHTKAVKRGAPNTFVVTDMPFLTYHSSFSETAGHVRRLLQEAGADAVKLEGGTDIASTVQRLTAAGVPVVGHIGLTPQSVGVLGGYRVQGKAQEEGEQLLADAQALEQAGAFAIVVECVPKQLGALLAKEINVPIIGIGAGAETDGQVLVYHDVIGYESERVAKFVKQYTAVSPIIEEGLASYVTDVKQRAFPEEAHTYTTNDTGWLAVYGGDKK</sequence>
<dbReference type="Proteomes" id="UP000216207">
    <property type="component" value="Unassembled WGS sequence"/>
</dbReference>
<evidence type="ECO:0000256" key="6">
    <source>
        <dbReference type="ARBA" id="ARBA00056497"/>
    </source>
</evidence>
<dbReference type="NCBIfam" id="TIGR00222">
    <property type="entry name" value="panB"/>
    <property type="match status" value="1"/>
</dbReference>
<keyword evidence="7 10" id="KW-0460">Magnesium</keyword>
<feature type="binding site" evidence="7 10">
    <location>
        <position position="82"/>
    </location>
    <ligand>
        <name>Mg(2+)</name>
        <dbReference type="ChEBI" id="CHEBI:18420"/>
    </ligand>
</feature>
<comment type="pathway">
    <text evidence="1 7">Cofactor biosynthesis; (R)-pantothenate biosynthesis; (R)-pantoate from 3-methyl-2-oxobutanoate: step 1/2.</text>
</comment>
<dbReference type="GO" id="GO:0003864">
    <property type="term" value="F:3-methyl-2-oxobutanoate hydroxymethyltransferase activity"/>
    <property type="evidence" value="ECO:0007669"/>
    <property type="project" value="UniProtKB-UniRule"/>
</dbReference>
<evidence type="ECO:0000256" key="2">
    <source>
        <dbReference type="ARBA" id="ARBA00008676"/>
    </source>
</evidence>
<keyword evidence="5 7" id="KW-0808">Transferase</keyword>
<evidence type="ECO:0000256" key="3">
    <source>
        <dbReference type="ARBA" id="ARBA00011424"/>
    </source>
</evidence>
<comment type="subcellular location">
    <subcellularLocation>
        <location evidence="7">Cytoplasm</location>
    </subcellularLocation>
</comment>
<dbReference type="CDD" id="cd06557">
    <property type="entry name" value="KPHMT-like"/>
    <property type="match status" value="1"/>
</dbReference>
<dbReference type="SUPFAM" id="SSF51621">
    <property type="entry name" value="Phosphoenolpyruvate/pyruvate domain"/>
    <property type="match status" value="1"/>
</dbReference>
<feature type="active site" description="Proton acceptor" evidence="7 8">
    <location>
        <position position="181"/>
    </location>
</feature>
<evidence type="ECO:0000256" key="5">
    <source>
        <dbReference type="ARBA" id="ARBA00022679"/>
    </source>
</evidence>
<dbReference type="NCBIfam" id="NF001452">
    <property type="entry name" value="PRK00311.1"/>
    <property type="match status" value="1"/>
</dbReference>
<dbReference type="Gene3D" id="3.20.20.60">
    <property type="entry name" value="Phosphoenolpyruvate-binding domains"/>
    <property type="match status" value="1"/>
</dbReference>
<feature type="binding site" evidence="7 9">
    <location>
        <begin position="43"/>
        <end position="44"/>
    </location>
    <ligand>
        <name>3-methyl-2-oxobutanoate</name>
        <dbReference type="ChEBI" id="CHEBI:11851"/>
    </ligand>
</feature>
<proteinExistence type="inferred from homology"/>
<comment type="caution">
    <text evidence="11">The sequence shown here is derived from an EMBL/GenBank/DDBJ whole genome shotgun (WGS) entry which is preliminary data.</text>
</comment>
<evidence type="ECO:0000256" key="7">
    <source>
        <dbReference type="HAMAP-Rule" id="MF_00156"/>
    </source>
</evidence>
<comment type="similarity">
    <text evidence="2 7">Belongs to the PanB family.</text>
</comment>
<evidence type="ECO:0000256" key="9">
    <source>
        <dbReference type="PIRSR" id="PIRSR000388-2"/>
    </source>
</evidence>
<feature type="binding site" evidence="7 9">
    <location>
        <position position="82"/>
    </location>
    <ligand>
        <name>3-methyl-2-oxobutanoate</name>
        <dbReference type="ChEBI" id="CHEBI:11851"/>
    </ligand>
</feature>
<evidence type="ECO:0000256" key="10">
    <source>
        <dbReference type="PIRSR" id="PIRSR000388-3"/>
    </source>
</evidence>
<comment type="catalytic activity">
    <reaction evidence="7">
        <text>(6R)-5,10-methylene-5,6,7,8-tetrahydrofolate + 3-methyl-2-oxobutanoate + H2O = 2-dehydropantoate + (6S)-5,6,7,8-tetrahydrofolate</text>
        <dbReference type="Rhea" id="RHEA:11824"/>
        <dbReference type="ChEBI" id="CHEBI:11561"/>
        <dbReference type="ChEBI" id="CHEBI:11851"/>
        <dbReference type="ChEBI" id="CHEBI:15377"/>
        <dbReference type="ChEBI" id="CHEBI:15636"/>
        <dbReference type="ChEBI" id="CHEBI:57453"/>
        <dbReference type="EC" id="2.1.2.11"/>
    </reaction>
</comment>
<dbReference type="EC" id="2.1.2.11" evidence="7"/>